<accession>A0A803N9V4</accession>
<dbReference type="EnsemblPlants" id="AUR62042738-RA">
    <property type="protein sequence ID" value="AUR62042738-RA:cds"/>
    <property type="gene ID" value="AUR62042738"/>
</dbReference>
<dbReference type="InterPro" id="IPR036049">
    <property type="entry name" value="Ribosomal_uL29_sf"/>
</dbReference>
<dbReference type="Gramene" id="AUR62042738-RA">
    <property type="protein sequence ID" value="AUR62042738-RA:cds"/>
    <property type="gene ID" value="AUR62042738"/>
</dbReference>
<keyword evidence="2" id="KW-1185">Reference proteome</keyword>
<evidence type="ECO:0000313" key="2">
    <source>
        <dbReference type="Proteomes" id="UP000596660"/>
    </source>
</evidence>
<organism evidence="1 2">
    <name type="scientific">Chenopodium quinoa</name>
    <name type="common">Quinoa</name>
    <dbReference type="NCBI Taxonomy" id="63459"/>
    <lineage>
        <taxon>Eukaryota</taxon>
        <taxon>Viridiplantae</taxon>
        <taxon>Streptophyta</taxon>
        <taxon>Embryophyta</taxon>
        <taxon>Tracheophyta</taxon>
        <taxon>Spermatophyta</taxon>
        <taxon>Magnoliopsida</taxon>
        <taxon>eudicotyledons</taxon>
        <taxon>Gunneridae</taxon>
        <taxon>Pentapetalae</taxon>
        <taxon>Caryophyllales</taxon>
        <taxon>Chenopodiaceae</taxon>
        <taxon>Chenopodioideae</taxon>
        <taxon>Atripliceae</taxon>
        <taxon>Chenopodium</taxon>
    </lineage>
</organism>
<reference evidence="1" key="1">
    <citation type="journal article" date="2017" name="Nature">
        <title>The genome of Chenopodium quinoa.</title>
        <authorList>
            <person name="Jarvis D.E."/>
            <person name="Ho Y.S."/>
            <person name="Lightfoot D.J."/>
            <person name="Schmoeckel S.M."/>
            <person name="Li B."/>
            <person name="Borm T.J.A."/>
            <person name="Ohyanagi H."/>
            <person name="Mineta K."/>
            <person name="Michell C.T."/>
            <person name="Saber N."/>
            <person name="Kharbatia N.M."/>
            <person name="Rupper R.R."/>
            <person name="Sharp A.R."/>
            <person name="Dally N."/>
            <person name="Boughton B.A."/>
            <person name="Woo Y.H."/>
            <person name="Gao G."/>
            <person name="Schijlen E.G.W.M."/>
            <person name="Guo X."/>
            <person name="Momin A.A."/>
            <person name="Negrao S."/>
            <person name="Al-Babili S."/>
            <person name="Gehring C."/>
            <person name="Roessner U."/>
            <person name="Jung C."/>
            <person name="Murphy K."/>
            <person name="Arold S.T."/>
            <person name="Gojobori T."/>
            <person name="van der Linden C.G."/>
            <person name="van Loo E.N."/>
            <person name="Jellen E.N."/>
            <person name="Maughan P.J."/>
            <person name="Tester M."/>
        </authorList>
    </citation>
    <scope>NUCLEOTIDE SEQUENCE [LARGE SCALE GENOMIC DNA]</scope>
    <source>
        <strain evidence="1">cv. PI 614886</strain>
    </source>
</reference>
<dbReference type="Gene3D" id="1.10.287.310">
    <property type="match status" value="1"/>
</dbReference>
<dbReference type="GO" id="GO:0005840">
    <property type="term" value="C:ribosome"/>
    <property type="evidence" value="ECO:0007669"/>
    <property type="project" value="InterPro"/>
</dbReference>
<dbReference type="AlphaFoldDB" id="A0A803N9V4"/>
<name>A0A803N9V4_CHEQI</name>
<sequence>MVDPAKTPAKLAALLRKEAAIAKKAAVEAKESKKGGVGVDCDETFSPVVKLATIRTVLSIAMDGETGTSIWLENSEKNALGSLEHHQLHPTIKEDQTTRIKPHEMRQKPKAELLYQLKNLKLALLRVAKVTSGGEIRDCASIDSNVTEEEVDIEGSLQEEVSAT</sequence>
<dbReference type="GO" id="GO:0003735">
    <property type="term" value="F:structural constituent of ribosome"/>
    <property type="evidence" value="ECO:0007669"/>
    <property type="project" value="InterPro"/>
</dbReference>
<proteinExistence type="predicted"/>
<dbReference type="GO" id="GO:0006412">
    <property type="term" value="P:translation"/>
    <property type="evidence" value="ECO:0007669"/>
    <property type="project" value="InterPro"/>
</dbReference>
<dbReference type="Proteomes" id="UP000596660">
    <property type="component" value="Unplaced"/>
</dbReference>
<protein>
    <submittedName>
        <fullName evidence="1">Uncharacterized protein</fullName>
    </submittedName>
</protein>
<reference evidence="1" key="2">
    <citation type="submission" date="2021-03" db="UniProtKB">
        <authorList>
            <consortium name="EnsemblPlants"/>
        </authorList>
    </citation>
    <scope>IDENTIFICATION</scope>
</reference>
<evidence type="ECO:0000313" key="1">
    <source>
        <dbReference type="EnsemblPlants" id="AUR62042738-RA:cds"/>
    </source>
</evidence>